<dbReference type="InterPro" id="IPR006501">
    <property type="entry name" value="Pectinesterase_inhib_dom"/>
</dbReference>
<feature type="signal peptide" evidence="1">
    <location>
        <begin position="1"/>
        <end position="22"/>
    </location>
</feature>
<dbReference type="AlphaFoldDB" id="A0A1R3IFN6"/>
<dbReference type="InterPro" id="IPR035513">
    <property type="entry name" value="Invertase/methylesterase_inhib"/>
</dbReference>
<proteinExistence type="predicted"/>
<dbReference type="PANTHER" id="PTHR31890:SF9">
    <property type="entry name" value="PLANT INVERTASE_PECTIN METHYLESTERASE INHIBITOR SUPERFAMILY PROTEIN"/>
    <property type="match status" value="1"/>
</dbReference>
<evidence type="ECO:0000313" key="3">
    <source>
        <dbReference type="EMBL" id="OMO81377.1"/>
    </source>
</evidence>
<keyword evidence="4" id="KW-1185">Reference proteome</keyword>
<dbReference type="SMART" id="SM00856">
    <property type="entry name" value="PMEI"/>
    <property type="match status" value="1"/>
</dbReference>
<name>A0A1R3IFN6_COCAP</name>
<dbReference type="PANTHER" id="PTHR31890">
    <property type="entry name" value="PLANT INVERTASE/PECTIN METHYLESTERASE INHIBITOR SUPERFAMILY PROTEIN"/>
    <property type="match status" value="1"/>
</dbReference>
<dbReference type="GO" id="GO:0004857">
    <property type="term" value="F:enzyme inhibitor activity"/>
    <property type="evidence" value="ECO:0007669"/>
    <property type="project" value="InterPro"/>
</dbReference>
<accession>A0A1R3IFN6</accession>
<dbReference type="Gramene" id="OMO81377">
    <property type="protein sequence ID" value="OMO81377"/>
    <property type="gene ID" value="CCACVL1_12440"/>
</dbReference>
<keyword evidence="1" id="KW-0732">Signal</keyword>
<protein>
    <submittedName>
        <fullName evidence="3">Pectinesterase inhibitor</fullName>
    </submittedName>
</protein>
<sequence length="173" mass="18643">MAPQKSLIIILSICLLSLSTSATSTPKLAEEICKGFNNKDLCMRTLSSPAALSAKDLTQLTSAVMKTAQSNAQATLNLISDLAKKPCPPANLKALQECEKVFRMAVNSFDIVSREVSEDAQTANYDVHLLAPTANDCINAMKAANLQAPQIETANLDLQLFSNMGFEMTSKMD</sequence>
<dbReference type="Proteomes" id="UP000188268">
    <property type="component" value="Unassembled WGS sequence"/>
</dbReference>
<evidence type="ECO:0000256" key="1">
    <source>
        <dbReference type="SAM" id="SignalP"/>
    </source>
</evidence>
<dbReference type="Gene3D" id="1.20.140.40">
    <property type="entry name" value="Invertase/pectin methylesterase inhibitor family protein"/>
    <property type="match status" value="1"/>
</dbReference>
<evidence type="ECO:0000313" key="4">
    <source>
        <dbReference type="Proteomes" id="UP000188268"/>
    </source>
</evidence>
<dbReference type="EMBL" id="AWWV01010166">
    <property type="protein sequence ID" value="OMO81377.1"/>
    <property type="molecule type" value="Genomic_DNA"/>
</dbReference>
<dbReference type="OMA" id="FEMTSKM"/>
<reference evidence="3 4" key="1">
    <citation type="submission" date="2013-09" db="EMBL/GenBank/DDBJ databases">
        <title>Corchorus capsularis genome sequencing.</title>
        <authorList>
            <person name="Alam M."/>
            <person name="Haque M.S."/>
            <person name="Islam M.S."/>
            <person name="Emdad E.M."/>
            <person name="Islam M.M."/>
            <person name="Ahmed B."/>
            <person name="Halim A."/>
            <person name="Hossen Q.M.M."/>
            <person name="Hossain M.Z."/>
            <person name="Ahmed R."/>
            <person name="Khan M.M."/>
            <person name="Islam R."/>
            <person name="Rashid M.M."/>
            <person name="Khan S.A."/>
            <person name="Rahman M.S."/>
            <person name="Alam M."/>
        </authorList>
    </citation>
    <scope>NUCLEOTIDE SEQUENCE [LARGE SCALE GENOMIC DNA]</scope>
    <source>
        <strain evidence="4">cv. CVL-1</strain>
        <tissue evidence="3">Whole seedling</tissue>
    </source>
</reference>
<gene>
    <name evidence="3" type="ORF">CCACVL1_12440</name>
</gene>
<dbReference type="NCBIfam" id="TIGR01614">
    <property type="entry name" value="PME_inhib"/>
    <property type="match status" value="1"/>
</dbReference>
<feature type="domain" description="Pectinesterase inhibitor" evidence="2">
    <location>
        <begin position="24"/>
        <end position="168"/>
    </location>
</feature>
<comment type="caution">
    <text evidence="3">The sequence shown here is derived from an EMBL/GenBank/DDBJ whole genome shotgun (WGS) entry which is preliminary data.</text>
</comment>
<feature type="chain" id="PRO_5012164354" evidence="1">
    <location>
        <begin position="23"/>
        <end position="173"/>
    </location>
</feature>
<evidence type="ECO:0000259" key="2">
    <source>
        <dbReference type="SMART" id="SM00856"/>
    </source>
</evidence>
<dbReference type="OrthoDB" id="1094634at2759"/>
<dbReference type="SUPFAM" id="SSF101148">
    <property type="entry name" value="Plant invertase/pectin methylesterase inhibitor"/>
    <property type="match status" value="1"/>
</dbReference>
<dbReference type="Pfam" id="PF04043">
    <property type="entry name" value="PMEI"/>
    <property type="match status" value="1"/>
</dbReference>
<organism evidence="3 4">
    <name type="scientific">Corchorus capsularis</name>
    <name type="common">Jute</name>
    <dbReference type="NCBI Taxonomy" id="210143"/>
    <lineage>
        <taxon>Eukaryota</taxon>
        <taxon>Viridiplantae</taxon>
        <taxon>Streptophyta</taxon>
        <taxon>Embryophyta</taxon>
        <taxon>Tracheophyta</taxon>
        <taxon>Spermatophyta</taxon>
        <taxon>Magnoliopsida</taxon>
        <taxon>eudicotyledons</taxon>
        <taxon>Gunneridae</taxon>
        <taxon>Pentapetalae</taxon>
        <taxon>rosids</taxon>
        <taxon>malvids</taxon>
        <taxon>Malvales</taxon>
        <taxon>Malvaceae</taxon>
        <taxon>Grewioideae</taxon>
        <taxon>Apeibeae</taxon>
        <taxon>Corchorus</taxon>
    </lineage>
</organism>